<dbReference type="AlphaFoldDB" id="A0A2P2IIC2"/>
<evidence type="ECO:0000313" key="2">
    <source>
        <dbReference type="EMBL" id="MBW80974.1"/>
    </source>
</evidence>
<proteinExistence type="predicted"/>
<name>A0A2P2IIC2_RHIMU</name>
<protein>
    <submittedName>
        <fullName evidence="2">Uncharacterized protein</fullName>
    </submittedName>
</protein>
<evidence type="ECO:0000256" key="1">
    <source>
        <dbReference type="SAM" id="MobiDB-lite"/>
    </source>
</evidence>
<accession>A0A2P2IIC2</accession>
<reference evidence="2" key="1">
    <citation type="submission" date="2018-02" db="EMBL/GenBank/DDBJ databases">
        <title>Rhizophora mucronata_Transcriptome.</title>
        <authorList>
            <person name="Meera S.P."/>
            <person name="Sreeshan A."/>
            <person name="Augustine A."/>
        </authorList>
    </citation>
    <scope>NUCLEOTIDE SEQUENCE</scope>
    <source>
        <tissue evidence="2">Leaf</tissue>
    </source>
</reference>
<dbReference type="EMBL" id="GGEC01000491">
    <property type="protein sequence ID" value="MBW80974.1"/>
    <property type="molecule type" value="Transcribed_RNA"/>
</dbReference>
<feature type="region of interest" description="Disordered" evidence="1">
    <location>
        <begin position="1"/>
        <end position="21"/>
    </location>
</feature>
<organism evidence="2">
    <name type="scientific">Rhizophora mucronata</name>
    <name type="common">Asiatic mangrove</name>
    <dbReference type="NCBI Taxonomy" id="61149"/>
    <lineage>
        <taxon>Eukaryota</taxon>
        <taxon>Viridiplantae</taxon>
        <taxon>Streptophyta</taxon>
        <taxon>Embryophyta</taxon>
        <taxon>Tracheophyta</taxon>
        <taxon>Spermatophyta</taxon>
        <taxon>Magnoliopsida</taxon>
        <taxon>eudicotyledons</taxon>
        <taxon>Gunneridae</taxon>
        <taxon>Pentapetalae</taxon>
        <taxon>rosids</taxon>
        <taxon>fabids</taxon>
        <taxon>Malpighiales</taxon>
        <taxon>Rhizophoraceae</taxon>
        <taxon>Rhizophora</taxon>
    </lineage>
</organism>
<sequence length="49" mass="5350">MMTLFSSLISTQSCQPEPRPGQSNCQLAVIKDLSPISFIEISDSNHQAV</sequence>